<gene>
    <name evidence="1" type="ORF">DO575_22140</name>
</gene>
<proteinExistence type="predicted"/>
<dbReference type="EMBL" id="AAHFKB010000046">
    <property type="protein sequence ID" value="EBV4912938.1"/>
    <property type="molecule type" value="Genomic_DNA"/>
</dbReference>
<organism evidence="1">
    <name type="scientific">Salmonella enterica subsp. enterica serovar Kalamu</name>
    <dbReference type="NCBI Taxonomy" id="2564590"/>
    <lineage>
        <taxon>Bacteria</taxon>
        <taxon>Pseudomonadati</taxon>
        <taxon>Pseudomonadota</taxon>
        <taxon>Gammaproteobacteria</taxon>
        <taxon>Enterobacterales</taxon>
        <taxon>Enterobacteriaceae</taxon>
        <taxon>Salmonella</taxon>
    </lineage>
</organism>
<accession>A0A5V8Y8N5</accession>
<reference evidence="1" key="1">
    <citation type="submission" date="2018-06" db="EMBL/GenBank/DDBJ databases">
        <authorList>
            <person name="Ashton P.M."/>
            <person name="Dallman T."/>
            <person name="Nair S."/>
            <person name="De Pinna E."/>
            <person name="Peters T."/>
            <person name="Grant K."/>
        </authorList>
    </citation>
    <scope>NUCLEOTIDE SEQUENCE</scope>
    <source>
        <strain evidence="1">445985</strain>
    </source>
</reference>
<protein>
    <submittedName>
        <fullName evidence="1">Uncharacterized protein</fullName>
    </submittedName>
</protein>
<evidence type="ECO:0000313" key="1">
    <source>
        <dbReference type="EMBL" id="EBV4912938.1"/>
    </source>
</evidence>
<comment type="caution">
    <text evidence="1">The sequence shown here is derived from an EMBL/GenBank/DDBJ whole genome shotgun (WGS) entry which is preliminary data.</text>
</comment>
<name>A0A5V8Y8N5_SALET</name>
<sequence>MGGNLINFPDNKGRLFDFFIQNKGDGRFLRYTKPRGYAQDNFSVAKIKKADYLPVIIGIPVFFLKKPKIFLKNNS</sequence>
<dbReference type="AlphaFoldDB" id="A0A5V8Y8N5"/>